<accession>A0A4Q1SHJ7</accession>
<protein>
    <submittedName>
        <fullName evidence="2">Uncharacterized protein</fullName>
    </submittedName>
</protein>
<feature type="transmembrane region" description="Helical" evidence="1">
    <location>
        <begin position="20"/>
        <end position="38"/>
    </location>
</feature>
<dbReference type="RefSeq" id="WP_129206642.1">
    <property type="nucleotide sequence ID" value="NZ_BMGU01000001.1"/>
</dbReference>
<evidence type="ECO:0000313" key="2">
    <source>
        <dbReference type="EMBL" id="RXS96859.1"/>
    </source>
</evidence>
<keyword evidence="3" id="KW-1185">Reference proteome</keyword>
<dbReference type="OrthoDB" id="119540at2"/>
<organism evidence="2 3">
    <name type="scientific">Silvibacterium dinghuense</name>
    <dbReference type="NCBI Taxonomy" id="1560006"/>
    <lineage>
        <taxon>Bacteria</taxon>
        <taxon>Pseudomonadati</taxon>
        <taxon>Acidobacteriota</taxon>
        <taxon>Terriglobia</taxon>
        <taxon>Terriglobales</taxon>
        <taxon>Acidobacteriaceae</taxon>
        <taxon>Silvibacterium</taxon>
    </lineage>
</organism>
<gene>
    <name evidence="2" type="ORF">ESZ00_02635</name>
</gene>
<dbReference type="AlphaFoldDB" id="A0A4Q1SHJ7"/>
<dbReference type="EMBL" id="SDMK01000001">
    <property type="protein sequence ID" value="RXS96859.1"/>
    <property type="molecule type" value="Genomic_DNA"/>
</dbReference>
<evidence type="ECO:0000313" key="3">
    <source>
        <dbReference type="Proteomes" id="UP000290253"/>
    </source>
</evidence>
<reference evidence="2 3" key="1">
    <citation type="journal article" date="2016" name="Int. J. Syst. Evol. Microbiol.">
        <title>Acidipila dinghuensis sp. nov., an acidobacterium isolated from forest soil.</title>
        <authorList>
            <person name="Jiang Y.W."/>
            <person name="Wang J."/>
            <person name="Chen M.H."/>
            <person name="Lv Y.Y."/>
            <person name="Qiu L.H."/>
        </authorList>
    </citation>
    <scope>NUCLEOTIDE SEQUENCE [LARGE SCALE GENOMIC DNA]</scope>
    <source>
        <strain evidence="2 3">DHOF10</strain>
    </source>
</reference>
<dbReference type="Proteomes" id="UP000290253">
    <property type="component" value="Unassembled WGS sequence"/>
</dbReference>
<comment type="caution">
    <text evidence="2">The sequence shown here is derived from an EMBL/GenBank/DDBJ whole genome shotgun (WGS) entry which is preliminary data.</text>
</comment>
<sequence length="119" mass="13255">MGKLLRSYLFWTYERGSFHYDVMVTLILAFIFVTPHFYNFGDHPQSEKLAKGSVLVKPAGAGNYIFDIPAASVHTDGGPLDAQLAAQIESVSGSVTMDRYQTITEPQGKVTGYRVWAHR</sequence>
<keyword evidence="1" id="KW-1133">Transmembrane helix</keyword>
<evidence type="ECO:0000256" key="1">
    <source>
        <dbReference type="SAM" id="Phobius"/>
    </source>
</evidence>
<keyword evidence="1" id="KW-0812">Transmembrane</keyword>
<keyword evidence="1" id="KW-0472">Membrane</keyword>
<proteinExistence type="predicted"/>
<name>A0A4Q1SHJ7_9BACT</name>